<feature type="chain" id="PRO_5001998268" evidence="1">
    <location>
        <begin position="28"/>
        <end position="118"/>
    </location>
</feature>
<dbReference type="EMBL" id="JRFA01000002">
    <property type="protein sequence ID" value="KGN76397.1"/>
    <property type="molecule type" value="Genomic_DNA"/>
</dbReference>
<protein>
    <submittedName>
        <fullName evidence="2">Conjugal transfer protein TraH</fullName>
    </submittedName>
</protein>
<dbReference type="PROSITE" id="PS51257">
    <property type="entry name" value="PROKAR_LIPOPROTEIN"/>
    <property type="match status" value="1"/>
</dbReference>
<dbReference type="InterPro" id="IPR024452">
    <property type="entry name" value="DUF3876"/>
</dbReference>
<dbReference type="AlphaFoldDB" id="A0A0A2EFM4"/>
<accession>A0A0A2EFM4</accession>
<dbReference type="RefSeq" id="WP_036868568.1">
    <property type="nucleotide sequence ID" value="NZ_JASBZX010000037.1"/>
</dbReference>
<sequence>MKQIKIIFPVLLCAILLALSSCNETNADRLKAMCGHWESVTNRPSFTVFESADGYKVTMQRRTRRGETRAETYQIIEKDGYLFIETGFSILVSYDSETDRILLSSGGEYVRSKKQSKN</sequence>
<proteinExistence type="predicted"/>
<reference evidence="2 3" key="1">
    <citation type="submission" date="2014-09" db="EMBL/GenBank/DDBJ databases">
        <title>Draft Genome Sequence of Porphyromonas macacae COT-192_OH2859.</title>
        <authorList>
            <person name="Wallis C."/>
            <person name="Deusch O."/>
            <person name="O'Flynn C."/>
            <person name="Davis I."/>
            <person name="Horsfall A."/>
            <person name="Kirkwood N."/>
            <person name="Harris S."/>
            <person name="Eisen J.A."/>
            <person name="Coil D.A."/>
            <person name="Darling A.E."/>
            <person name="Jospin G."/>
            <person name="Alexiev A."/>
        </authorList>
    </citation>
    <scope>NUCLEOTIDE SEQUENCE [LARGE SCALE GENOMIC DNA]</scope>
    <source>
        <strain evidence="3">COT-192 OH2859</strain>
    </source>
</reference>
<evidence type="ECO:0000256" key="1">
    <source>
        <dbReference type="SAM" id="SignalP"/>
    </source>
</evidence>
<gene>
    <name evidence="2" type="ORF">HQ47_01020</name>
</gene>
<evidence type="ECO:0000313" key="3">
    <source>
        <dbReference type="Proteomes" id="UP000030103"/>
    </source>
</evidence>
<dbReference type="Proteomes" id="UP000030103">
    <property type="component" value="Unassembled WGS sequence"/>
</dbReference>
<keyword evidence="3" id="KW-1185">Reference proteome</keyword>
<comment type="caution">
    <text evidence="2">The sequence shown here is derived from an EMBL/GenBank/DDBJ whole genome shotgun (WGS) entry which is preliminary data.</text>
</comment>
<feature type="signal peptide" evidence="1">
    <location>
        <begin position="1"/>
        <end position="27"/>
    </location>
</feature>
<evidence type="ECO:0000313" key="2">
    <source>
        <dbReference type="EMBL" id="KGN76397.1"/>
    </source>
</evidence>
<keyword evidence="1" id="KW-0732">Signal</keyword>
<dbReference type="OrthoDB" id="1014160at2"/>
<dbReference type="STRING" id="28115.HQ47_01020"/>
<dbReference type="Pfam" id="PF12992">
    <property type="entry name" value="DUF3876"/>
    <property type="match status" value="1"/>
</dbReference>
<organism evidence="2 3">
    <name type="scientific">Porphyromonas macacae</name>
    <dbReference type="NCBI Taxonomy" id="28115"/>
    <lineage>
        <taxon>Bacteria</taxon>
        <taxon>Pseudomonadati</taxon>
        <taxon>Bacteroidota</taxon>
        <taxon>Bacteroidia</taxon>
        <taxon>Bacteroidales</taxon>
        <taxon>Porphyromonadaceae</taxon>
        <taxon>Porphyromonas</taxon>
    </lineage>
</organism>
<name>A0A0A2EFM4_9PORP</name>